<keyword evidence="7" id="KW-1133">Transmembrane helix</keyword>
<feature type="region of interest" description="Disordered" evidence="8">
    <location>
        <begin position="21"/>
        <end position="68"/>
    </location>
</feature>
<dbReference type="PANTHER" id="PTHR47870">
    <property type="entry name" value="CYTOCHROME C-TYPE BIOGENESIS PROTEIN CCMH"/>
    <property type="match status" value="1"/>
</dbReference>
<accession>A0A1H7BIU4</accession>
<evidence type="ECO:0000256" key="5">
    <source>
        <dbReference type="ARBA" id="ARBA00022748"/>
    </source>
</evidence>
<dbReference type="OrthoDB" id="9804975at2"/>
<keyword evidence="3 7" id="KW-0479">Metal-binding</keyword>
<dbReference type="InterPro" id="IPR051263">
    <property type="entry name" value="C-type_cytochrome_biogenesis"/>
</dbReference>
<evidence type="ECO:0000313" key="11">
    <source>
        <dbReference type="Proteomes" id="UP000199223"/>
    </source>
</evidence>
<evidence type="ECO:0000256" key="7">
    <source>
        <dbReference type="RuleBase" id="RU364112"/>
    </source>
</evidence>
<dbReference type="PANTHER" id="PTHR47870:SF1">
    <property type="entry name" value="CYTOCHROME C-TYPE BIOGENESIS PROTEIN CCMH"/>
    <property type="match status" value="1"/>
</dbReference>
<evidence type="ECO:0000256" key="2">
    <source>
        <dbReference type="ARBA" id="ARBA00022617"/>
    </source>
</evidence>
<comment type="function">
    <text evidence="7">Possible subunit of a heme lyase.</text>
</comment>
<evidence type="ECO:0000256" key="6">
    <source>
        <dbReference type="ARBA" id="ARBA00023004"/>
    </source>
</evidence>
<comment type="similarity">
    <text evidence="1 7">Belongs to the CcmH/CycL/Ccl2/NrfF family.</text>
</comment>
<sequence>MSGQAKLTLLCALLLGAAQAQPAASPASPPAQVTSPQTPAAEGPETSDRDGQADALRTGVPDVSGAPVPLTVEQERAAQRLGTKIHCPICSGESIAQSQTDISRQMMDEVRAGIRAGKSEQAILSAFVASYGERILLEPPRRGLNWVLWTGPLAALALGGALWAGYLRRASRPPAQELSAEDERRIQEMLRERREVPGDA</sequence>
<dbReference type="RefSeq" id="WP_092265259.1">
    <property type="nucleotide sequence ID" value="NZ_FNZA01000016.1"/>
</dbReference>
<dbReference type="EMBL" id="FNZA01000016">
    <property type="protein sequence ID" value="SEJ73335.1"/>
    <property type="molecule type" value="Genomic_DNA"/>
</dbReference>
<dbReference type="GO" id="GO:0017004">
    <property type="term" value="P:cytochrome complex assembly"/>
    <property type="evidence" value="ECO:0007669"/>
    <property type="project" value="UniProtKB-KW"/>
</dbReference>
<evidence type="ECO:0000256" key="8">
    <source>
        <dbReference type="SAM" id="MobiDB-lite"/>
    </source>
</evidence>
<feature type="domain" description="CcmH/CycL/Ccl2/NrfF N-terminal" evidence="9">
    <location>
        <begin position="73"/>
        <end position="190"/>
    </location>
</feature>
<name>A0A1H7BIU4_9DEIO</name>
<dbReference type="AlphaFoldDB" id="A0A1H7BIU4"/>
<keyword evidence="5" id="KW-0201">Cytochrome c-type biogenesis</keyword>
<gene>
    <name evidence="10" type="ORF">SAMN04488058_11642</name>
</gene>
<dbReference type="Gene3D" id="1.10.8.640">
    <property type="entry name" value="Cytochrome C biogenesis protein"/>
    <property type="match status" value="1"/>
</dbReference>
<organism evidence="10 11">
    <name type="scientific">Deinococcus reticulitermitis</name>
    <dbReference type="NCBI Taxonomy" id="856736"/>
    <lineage>
        <taxon>Bacteria</taxon>
        <taxon>Thermotogati</taxon>
        <taxon>Deinococcota</taxon>
        <taxon>Deinococci</taxon>
        <taxon>Deinococcales</taxon>
        <taxon>Deinococcaceae</taxon>
        <taxon>Deinococcus</taxon>
    </lineage>
</organism>
<evidence type="ECO:0000256" key="1">
    <source>
        <dbReference type="ARBA" id="ARBA00010342"/>
    </source>
</evidence>
<keyword evidence="11" id="KW-1185">Reference proteome</keyword>
<dbReference type="InterPro" id="IPR005616">
    <property type="entry name" value="CcmH/CycL/Ccl2/NrfF_N"/>
</dbReference>
<feature type="signal peptide" evidence="7">
    <location>
        <begin position="1"/>
        <end position="20"/>
    </location>
</feature>
<keyword evidence="4 7" id="KW-0732">Signal</keyword>
<reference evidence="11" key="1">
    <citation type="submission" date="2016-10" db="EMBL/GenBank/DDBJ databases">
        <authorList>
            <person name="Varghese N."/>
            <person name="Submissions S."/>
        </authorList>
    </citation>
    <scope>NUCLEOTIDE SEQUENCE [LARGE SCALE GENOMIC DNA]</scope>
    <source>
        <strain evidence="11">CGMCC 1.10218</strain>
    </source>
</reference>
<proteinExistence type="inferred from homology"/>
<dbReference type="Proteomes" id="UP000199223">
    <property type="component" value="Unassembled WGS sequence"/>
</dbReference>
<dbReference type="CDD" id="cd16378">
    <property type="entry name" value="CcmH_N"/>
    <property type="match status" value="1"/>
</dbReference>
<keyword evidence="7" id="KW-0472">Membrane</keyword>
<evidence type="ECO:0000256" key="4">
    <source>
        <dbReference type="ARBA" id="ARBA00022729"/>
    </source>
</evidence>
<feature type="transmembrane region" description="Helical" evidence="7">
    <location>
        <begin position="146"/>
        <end position="167"/>
    </location>
</feature>
<keyword evidence="6 7" id="KW-0408">Iron</keyword>
<keyword evidence="2 7" id="KW-0349">Heme</keyword>
<evidence type="ECO:0000259" key="9">
    <source>
        <dbReference type="Pfam" id="PF03918"/>
    </source>
</evidence>
<evidence type="ECO:0000313" key="10">
    <source>
        <dbReference type="EMBL" id="SEJ73335.1"/>
    </source>
</evidence>
<dbReference type="Pfam" id="PF03918">
    <property type="entry name" value="CcmH"/>
    <property type="match status" value="1"/>
</dbReference>
<dbReference type="InterPro" id="IPR038297">
    <property type="entry name" value="CcmH/CycL/NrfF/Ccl2_sf"/>
</dbReference>
<protein>
    <recommendedName>
        <fullName evidence="7">Cytochrome c-type biogenesis protein</fullName>
    </recommendedName>
</protein>
<evidence type="ECO:0000256" key="3">
    <source>
        <dbReference type="ARBA" id="ARBA00022723"/>
    </source>
</evidence>
<feature type="chain" id="PRO_5011330795" description="Cytochrome c-type biogenesis protein" evidence="7">
    <location>
        <begin position="21"/>
        <end position="200"/>
    </location>
</feature>
<feature type="compositionally biased region" description="Low complexity" evidence="8">
    <location>
        <begin position="21"/>
        <end position="37"/>
    </location>
</feature>
<dbReference type="STRING" id="856736.SAMN04488058_11642"/>
<dbReference type="GO" id="GO:0046872">
    <property type="term" value="F:metal ion binding"/>
    <property type="evidence" value="ECO:0007669"/>
    <property type="project" value="UniProtKB-KW"/>
</dbReference>
<keyword evidence="7" id="KW-0812">Transmembrane</keyword>